<feature type="non-terminal residue" evidence="5">
    <location>
        <position position="1"/>
    </location>
</feature>
<reference evidence="5" key="1">
    <citation type="submission" date="2023-01" db="EMBL/GenBank/DDBJ databases">
        <title>Metagenome sequencing of chrysophaentin producing Chrysophaeum taylorii.</title>
        <authorList>
            <person name="Davison J."/>
            <person name="Bewley C."/>
        </authorList>
    </citation>
    <scope>NUCLEOTIDE SEQUENCE</scope>
    <source>
        <strain evidence="5">NIES-1699</strain>
    </source>
</reference>
<dbReference type="AlphaFoldDB" id="A0AAD7UQX5"/>
<dbReference type="SUPFAM" id="SSF53649">
    <property type="entry name" value="Alkaline phosphatase-like"/>
    <property type="match status" value="1"/>
</dbReference>
<evidence type="ECO:0000256" key="3">
    <source>
        <dbReference type="ARBA" id="ARBA00023180"/>
    </source>
</evidence>
<keyword evidence="1" id="KW-0479">Metal-binding</keyword>
<organism evidence="5 6">
    <name type="scientific">Chrysophaeum taylorii</name>
    <dbReference type="NCBI Taxonomy" id="2483200"/>
    <lineage>
        <taxon>Eukaryota</taxon>
        <taxon>Sar</taxon>
        <taxon>Stramenopiles</taxon>
        <taxon>Ochrophyta</taxon>
        <taxon>Pelagophyceae</taxon>
        <taxon>Pelagomonadales</taxon>
        <taxon>Pelagomonadaceae</taxon>
        <taxon>Chrysophaeum</taxon>
    </lineage>
</organism>
<dbReference type="InterPro" id="IPR047115">
    <property type="entry name" value="ARSB"/>
</dbReference>
<dbReference type="PANTHER" id="PTHR10342">
    <property type="entry name" value="ARYLSULFATASE"/>
    <property type="match status" value="1"/>
</dbReference>
<evidence type="ECO:0000256" key="1">
    <source>
        <dbReference type="ARBA" id="ARBA00022723"/>
    </source>
</evidence>
<evidence type="ECO:0000259" key="4">
    <source>
        <dbReference type="Pfam" id="PF00884"/>
    </source>
</evidence>
<evidence type="ECO:0000313" key="6">
    <source>
        <dbReference type="Proteomes" id="UP001230188"/>
    </source>
</evidence>
<dbReference type="Pfam" id="PF00884">
    <property type="entry name" value="Sulfatase"/>
    <property type="match status" value="1"/>
</dbReference>
<dbReference type="CDD" id="cd16029">
    <property type="entry name" value="4-S"/>
    <property type="match status" value="1"/>
</dbReference>
<feature type="domain" description="Sulfatase N-terminal" evidence="4">
    <location>
        <begin position="13"/>
        <end position="311"/>
    </location>
</feature>
<comment type="caution">
    <text evidence="5">The sequence shown here is derived from an EMBL/GenBank/DDBJ whole genome shotgun (WGS) entry which is preliminary data.</text>
</comment>
<protein>
    <recommendedName>
        <fullName evidence="4">Sulfatase N-terminal domain-containing protein</fullName>
    </recommendedName>
</protein>
<sequence>MGYTNGGFDQLQNATPFLDALAADGIKLAKYYSQQLCTPARAALLSGYYPIHTGMQHDVIQPESVWGMPTDYMLLPSFLKKVGKYETFAIGKWHLGHYKSEYLPYNRGFDEFYGYLSDQLWYYSHKSPHACAHSTCFYDMRHNGVHAVDSIGVYSTFLLSDQFDSIINRTSRTADPTFVYLSWQNVHAPLDPPPRKYFTAADIALLDSVEDPYRRTFAAITIILDNAMRAAVGTLQSYGLYDNVVLVVASDNGGCSSSGGYNHPLRGGKQYLYEGGIHVNAFVHSPLIPLARRGGYYEGLFHVSDWVPTIVTGALNTRPELLPADLDGIDQWNALLRANDEEMRDYPRTEILHNIDIWSLAHVGANLSLLSTPIQAIRVGDMKLVMGQDASSYFEPVFSTCPEGLGYCSPSYENIEDCAYGYDNVTYLFNITHDPSEAKNLASLRPDIVQHLLERLQTFRDSMVDSVYA</sequence>
<dbReference type="Gene3D" id="3.30.1120.10">
    <property type="match status" value="1"/>
</dbReference>
<proteinExistence type="predicted"/>
<name>A0AAD7UQX5_9STRA</name>
<keyword evidence="2" id="KW-0106">Calcium</keyword>
<keyword evidence="6" id="KW-1185">Reference proteome</keyword>
<accession>A0AAD7UQX5</accession>
<dbReference type="Gene3D" id="3.40.720.10">
    <property type="entry name" value="Alkaline Phosphatase, subunit A"/>
    <property type="match status" value="1"/>
</dbReference>
<dbReference type="PANTHER" id="PTHR10342:SF273">
    <property type="entry name" value="RE14504P"/>
    <property type="match status" value="1"/>
</dbReference>
<dbReference type="InterPro" id="IPR000917">
    <property type="entry name" value="Sulfatase_N"/>
</dbReference>
<dbReference type="InterPro" id="IPR017850">
    <property type="entry name" value="Alkaline_phosphatase_core_sf"/>
</dbReference>
<dbReference type="EMBL" id="JAQMWT010000021">
    <property type="protein sequence ID" value="KAJ8613835.1"/>
    <property type="molecule type" value="Genomic_DNA"/>
</dbReference>
<dbReference type="Proteomes" id="UP001230188">
    <property type="component" value="Unassembled WGS sequence"/>
</dbReference>
<gene>
    <name evidence="5" type="ORF">CTAYLR_004930</name>
</gene>
<keyword evidence="3" id="KW-0325">Glycoprotein</keyword>
<dbReference type="GO" id="GO:0046872">
    <property type="term" value="F:metal ion binding"/>
    <property type="evidence" value="ECO:0007669"/>
    <property type="project" value="UniProtKB-KW"/>
</dbReference>
<evidence type="ECO:0000256" key="2">
    <source>
        <dbReference type="ARBA" id="ARBA00022837"/>
    </source>
</evidence>
<evidence type="ECO:0000313" key="5">
    <source>
        <dbReference type="EMBL" id="KAJ8613835.1"/>
    </source>
</evidence>
<dbReference type="GO" id="GO:0008484">
    <property type="term" value="F:sulfuric ester hydrolase activity"/>
    <property type="evidence" value="ECO:0007669"/>
    <property type="project" value="InterPro"/>
</dbReference>